<comment type="subcellular location">
    <subcellularLocation>
        <location evidence="1">Membrane</location>
    </subcellularLocation>
</comment>
<dbReference type="Pfam" id="PF00041">
    <property type="entry name" value="fn3"/>
    <property type="match status" value="1"/>
</dbReference>
<dbReference type="InterPro" id="IPR003599">
    <property type="entry name" value="Ig_sub"/>
</dbReference>
<name>A0AAV3XWB8_9GAST</name>
<dbReference type="InterPro" id="IPR013783">
    <property type="entry name" value="Ig-like_fold"/>
</dbReference>
<protein>
    <submittedName>
        <fullName evidence="13">Receptor-type tyrosine-protein phosphatase f</fullName>
    </submittedName>
</protein>
<feature type="domain" description="C-type lectin" evidence="10">
    <location>
        <begin position="42"/>
        <end position="164"/>
    </location>
</feature>
<dbReference type="GO" id="GO:0005912">
    <property type="term" value="C:adherens junction"/>
    <property type="evidence" value="ECO:0007669"/>
    <property type="project" value="TreeGrafter"/>
</dbReference>
<dbReference type="InterPro" id="IPR036116">
    <property type="entry name" value="FN3_sf"/>
</dbReference>
<dbReference type="PROSITE" id="PS50835">
    <property type="entry name" value="IG_LIKE"/>
    <property type="match status" value="1"/>
</dbReference>
<dbReference type="GO" id="GO:0016020">
    <property type="term" value="C:membrane"/>
    <property type="evidence" value="ECO:0007669"/>
    <property type="project" value="UniProtKB-SubCell"/>
</dbReference>
<dbReference type="InterPro" id="IPR051427">
    <property type="entry name" value="Nectin/Nectin-like"/>
</dbReference>
<dbReference type="SMART" id="SM00060">
    <property type="entry name" value="FN3"/>
    <property type="match status" value="1"/>
</dbReference>
<evidence type="ECO:0000259" key="12">
    <source>
        <dbReference type="PROSITE" id="PS50853"/>
    </source>
</evidence>
<reference evidence="13 14" key="1">
    <citation type="journal article" date="2021" name="Elife">
        <title>Chloroplast acquisition without the gene transfer in kleptoplastic sea slugs, Plakobranchus ocellatus.</title>
        <authorList>
            <person name="Maeda T."/>
            <person name="Takahashi S."/>
            <person name="Yoshida T."/>
            <person name="Shimamura S."/>
            <person name="Takaki Y."/>
            <person name="Nagai Y."/>
            <person name="Toyoda A."/>
            <person name="Suzuki Y."/>
            <person name="Arimoto A."/>
            <person name="Ishii H."/>
            <person name="Satoh N."/>
            <person name="Nishiyama T."/>
            <person name="Hasebe M."/>
            <person name="Maruyama T."/>
            <person name="Minagawa J."/>
            <person name="Obokata J."/>
            <person name="Shigenobu S."/>
        </authorList>
    </citation>
    <scope>NUCLEOTIDE SEQUENCE [LARGE SCALE GENOMIC DNA]</scope>
</reference>
<evidence type="ECO:0000256" key="6">
    <source>
        <dbReference type="ARBA" id="ARBA00023180"/>
    </source>
</evidence>
<comment type="caution">
    <text evidence="13">The sequence shown here is derived from an EMBL/GenBank/DDBJ whole genome shotgun (WGS) entry which is preliminary data.</text>
</comment>
<dbReference type="PROSITE" id="PS50041">
    <property type="entry name" value="C_TYPE_LECTIN_2"/>
    <property type="match status" value="1"/>
</dbReference>
<proteinExistence type="predicted"/>
<dbReference type="EMBL" id="BLXT01000154">
    <property type="protein sequence ID" value="GFN74746.1"/>
    <property type="molecule type" value="Genomic_DNA"/>
</dbReference>
<evidence type="ECO:0000313" key="13">
    <source>
        <dbReference type="EMBL" id="GFN74746.1"/>
    </source>
</evidence>
<dbReference type="GO" id="GO:0007156">
    <property type="term" value="P:homophilic cell adhesion via plasma membrane adhesion molecules"/>
    <property type="evidence" value="ECO:0007669"/>
    <property type="project" value="TreeGrafter"/>
</dbReference>
<keyword evidence="5" id="KW-1015">Disulfide bond</keyword>
<feature type="transmembrane region" description="Helical" evidence="8">
    <location>
        <begin position="824"/>
        <end position="847"/>
    </location>
</feature>
<dbReference type="CDD" id="cd00037">
    <property type="entry name" value="CLECT"/>
    <property type="match status" value="1"/>
</dbReference>
<evidence type="ECO:0000313" key="14">
    <source>
        <dbReference type="Proteomes" id="UP000735302"/>
    </source>
</evidence>
<dbReference type="SMART" id="SM00409">
    <property type="entry name" value="IG"/>
    <property type="match status" value="2"/>
</dbReference>
<keyword evidence="2 9" id="KW-0732">Signal</keyword>
<dbReference type="Pfam" id="PF00059">
    <property type="entry name" value="Lectin_C"/>
    <property type="match status" value="1"/>
</dbReference>
<evidence type="ECO:0000256" key="3">
    <source>
        <dbReference type="ARBA" id="ARBA00022737"/>
    </source>
</evidence>
<keyword evidence="14" id="KW-1185">Reference proteome</keyword>
<accession>A0AAV3XWB8</accession>
<keyword evidence="8" id="KW-1133">Transmembrane helix</keyword>
<evidence type="ECO:0000256" key="2">
    <source>
        <dbReference type="ARBA" id="ARBA00022729"/>
    </source>
</evidence>
<evidence type="ECO:0000259" key="11">
    <source>
        <dbReference type="PROSITE" id="PS50835"/>
    </source>
</evidence>
<dbReference type="SUPFAM" id="SSF56436">
    <property type="entry name" value="C-type lectin-like"/>
    <property type="match status" value="1"/>
</dbReference>
<dbReference type="SUPFAM" id="SSF48726">
    <property type="entry name" value="Immunoglobulin"/>
    <property type="match status" value="1"/>
</dbReference>
<dbReference type="InterPro" id="IPR036179">
    <property type="entry name" value="Ig-like_dom_sf"/>
</dbReference>
<dbReference type="Gene3D" id="3.10.100.10">
    <property type="entry name" value="Mannose-Binding Protein A, subunit A"/>
    <property type="match status" value="1"/>
</dbReference>
<feature type="compositionally biased region" description="Polar residues" evidence="7">
    <location>
        <begin position="889"/>
        <end position="900"/>
    </location>
</feature>
<dbReference type="InterPro" id="IPR001304">
    <property type="entry name" value="C-type_lectin-like"/>
</dbReference>
<dbReference type="Proteomes" id="UP000735302">
    <property type="component" value="Unassembled WGS sequence"/>
</dbReference>
<evidence type="ECO:0000256" key="8">
    <source>
        <dbReference type="SAM" id="Phobius"/>
    </source>
</evidence>
<feature type="compositionally biased region" description="Basic and acidic residues" evidence="7">
    <location>
        <begin position="877"/>
        <end position="888"/>
    </location>
</feature>
<evidence type="ECO:0000256" key="4">
    <source>
        <dbReference type="ARBA" id="ARBA00023136"/>
    </source>
</evidence>
<dbReference type="PANTHER" id="PTHR23277:SF108">
    <property type="entry name" value="FASCICLIN-3"/>
    <property type="match status" value="1"/>
</dbReference>
<dbReference type="GO" id="GO:0007157">
    <property type="term" value="P:heterophilic cell-cell adhesion via plasma membrane cell adhesion molecules"/>
    <property type="evidence" value="ECO:0007669"/>
    <property type="project" value="TreeGrafter"/>
</dbReference>
<feature type="compositionally biased region" description="Acidic residues" evidence="7">
    <location>
        <begin position="952"/>
        <end position="961"/>
    </location>
</feature>
<dbReference type="CDD" id="cd00063">
    <property type="entry name" value="FN3"/>
    <property type="match status" value="1"/>
</dbReference>
<keyword evidence="6" id="KW-0325">Glycoprotein</keyword>
<dbReference type="InterPro" id="IPR003961">
    <property type="entry name" value="FN3_dom"/>
</dbReference>
<gene>
    <name evidence="13" type="ORF">PoB_000125200</name>
</gene>
<dbReference type="InterPro" id="IPR016186">
    <property type="entry name" value="C-type_lectin-like/link_sf"/>
</dbReference>
<feature type="region of interest" description="Disordered" evidence="7">
    <location>
        <begin position="871"/>
        <end position="912"/>
    </location>
</feature>
<keyword evidence="4 8" id="KW-0472">Membrane</keyword>
<feature type="signal peptide" evidence="9">
    <location>
        <begin position="1"/>
        <end position="26"/>
    </location>
</feature>
<dbReference type="CDD" id="cd12087">
    <property type="entry name" value="TM_EGFR-like"/>
    <property type="match status" value="1"/>
</dbReference>
<dbReference type="InterPro" id="IPR016187">
    <property type="entry name" value="CTDL_fold"/>
</dbReference>
<dbReference type="Gene3D" id="2.60.40.10">
    <property type="entry name" value="Immunoglobulins"/>
    <property type="match status" value="3"/>
</dbReference>
<evidence type="ECO:0000256" key="5">
    <source>
        <dbReference type="ARBA" id="ARBA00023157"/>
    </source>
</evidence>
<dbReference type="SMART" id="SM00034">
    <property type="entry name" value="CLECT"/>
    <property type="match status" value="1"/>
</dbReference>
<keyword evidence="8" id="KW-0812">Transmembrane</keyword>
<dbReference type="PROSITE" id="PS50853">
    <property type="entry name" value="FN3"/>
    <property type="match status" value="1"/>
</dbReference>
<feature type="chain" id="PRO_5043831178" evidence="9">
    <location>
        <begin position="27"/>
        <end position="1095"/>
    </location>
</feature>
<keyword evidence="3" id="KW-0677">Repeat</keyword>
<dbReference type="PANTHER" id="PTHR23277">
    <property type="entry name" value="NECTIN-RELATED"/>
    <property type="match status" value="1"/>
</dbReference>
<sequence length="1095" mass="122840">MRREGSSMNAIFCVICLLAMMENVHSKTDLDLCGEDWLYHKHTSTCIRLFRTWTYFSAAKSSCESYRGGPSGKEAGRLVCILDYETDKFVRSLLKTDEKAFFGLVYRDNQYTWVDKISPVNHYRNWLRGHPKTNYLDYPYEYVVVTQYGWESLYYNKKRFYVCQKHPAFSQPVMTCEPAEEGKTFPSLSCSYPVDNVVGDFVLSMIANHAAADEQALILKCNTDRQCRPTNNFLSGRITKEYNDRLLVTELTLNRVVSRSHDGSQWACEYKFINTENTALLDSCTIEVYRSPLTVNCSYSFPNTGGILVICESLGAYPKPSSEWVHYIDKEKSDTVTHIGHHKEQQEGGELVFDSTFQYLIIDVPIGDHHIEISIVPSLVFPNNEAKQRASQKVSVDFRINLPQQAPAFFTQDRPDIILNQLTVSEDQIITFSCKVEGGSPPVRSVDIWCDYAVQDSSETNKWGSAGQQVQVVLPITRTMDQKMCTCSGNHVSGMHTKQTSVTLNVLYAAEIMSFTVNGMEKLEVSEKRNAKFRCSAHGNPKPQLQLYQLYNDGRRKKMLKQTVGNYADYYIFRASCDTSGSYVCSAKNNLSTETSERRVDIRVKCRLRTCSEIYSDREFSVLPGAKAVVTLCVFAYPQPNSDIRLRPDKGNNFAKNLFTAKFTYSGSVETKGNVIVHISASIAKHGNYTLLLYQDSSWYYIPFSLIPYKKPSCPESLNIEQVGSTFVVLSWTPAPSRRGISQTFIVSQIDAGGAAVDSTDIEDIGDLQMLYNITGLDPASDYRFKLSVKNAGGVSECPQQVVNLTTAALPVYAERSGSENAGVVAGAVITVLIVIAIVAALVLILVRRTRLHKRPQMPIWLRTGKKSSTHYQLNDTEAKRSSSRREQSTPMQDIYSQVNKSKKRKVPMEQESTYSNAAAIELHNQRYSSGPEARGASARSRNLPTYYDWSDGESLDDIDNGPEPCTGQKQGEKIDYANTPVVVEQNQEQDNPVLPPKTISPQEEETNVYSNSPAAQRKLEEEGKVQSAKEAPTEKEAKGKKKSGDLVYIEVDFSSEEGASSNKPRAHVARKPADELVAYAMLKHDAYPKGDSEL</sequence>
<dbReference type="InterPro" id="IPR007110">
    <property type="entry name" value="Ig-like_dom"/>
</dbReference>
<dbReference type="Pfam" id="PF13927">
    <property type="entry name" value="Ig_3"/>
    <property type="match status" value="1"/>
</dbReference>
<dbReference type="SUPFAM" id="SSF49265">
    <property type="entry name" value="Fibronectin type III"/>
    <property type="match status" value="1"/>
</dbReference>
<evidence type="ECO:0000256" key="7">
    <source>
        <dbReference type="SAM" id="MobiDB-lite"/>
    </source>
</evidence>
<keyword evidence="13" id="KW-0675">Receptor</keyword>
<feature type="domain" description="Fibronectin type-III" evidence="12">
    <location>
        <begin position="714"/>
        <end position="810"/>
    </location>
</feature>
<feature type="region of interest" description="Disordered" evidence="7">
    <location>
        <begin position="952"/>
        <end position="972"/>
    </location>
</feature>
<feature type="region of interest" description="Disordered" evidence="7">
    <location>
        <begin position="986"/>
        <end position="1046"/>
    </location>
</feature>
<feature type="domain" description="Ig-like" evidence="11">
    <location>
        <begin position="415"/>
        <end position="601"/>
    </location>
</feature>
<evidence type="ECO:0000259" key="10">
    <source>
        <dbReference type="PROSITE" id="PS50041"/>
    </source>
</evidence>
<evidence type="ECO:0000256" key="1">
    <source>
        <dbReference type="ARBA" id="ARBA00004370"/>
    </source>
</evidence>
<organism evidence="13 14">
    <name type="scientific">Plakobranchus ocellatus</name>
    <dbReference type="NCBI Taxonomy" id="259542"/>
    <lineage>
        <taxon>Eukaryota</taxon>
        <taxon>Metazoa</taxon>
        <taxon>Spiralia</taxon>
        <taxon>Lophotrochozoa</taxon>
        <taxon>Mollusca</taxon>
        <taxon>Gastropoda</taxon>
        <taxon>Heterobranchia</taxon>
        <taxon>Euthyneura</taxon>
        <taxon>Panpulmonata</taxon>
        <taxon>Sacoglossa</taxon>
        <taxon>Placobranchoidea</taxon>
        <taxon>Plakobranchidae</taxon>
        <taxon>Plakobranchus</taxon>
    </lineage>
</organism>
<evidence type="ECO:0000256" key="9">
    <source>
        <dbReference type="SAM" id="SignalP"/>
    </source>
</evidence>
<dbReference type="AlphaFoldDB" id="A0AAV3XWB8"/>